<proteinExistence type="predicted"/>
<keyword evidence="2" id="KW-1185">Reference proteome</keyword>
<dbReference type="Proteomes" id="UP001054837">
    <property type="component" value="Unassembled WGS sequence"/>
</dbReference>
<sequence length="102" mass="10993">MDVLIPGSGWQLKMKKKSLGLLSPPPPPVPKVRNDAHVFHQLLISYRSEDCLPQTSTPKGKPASPSLSLSTRMDSAALSAAVATIESLFGLASKNRIKREAE</sequence>
<evidence type="ECO:0000313" key="2">
    <source>
        <dbReference type="Proteomes" id="UP001054837"/>
    </source>
</evidence>
<protein>
    <submittedName>
        <fullName evidence="1">Uncharacterized protein</fullName>
    </submittedName>
</protein>
<reference evidence="1 2" key="1">
    <citation type="submission" date="2021-06" db="EMBL/GenBank/DDBJ databases">
        <title>Caerostris darwini draft genome.</title>
        <authorList>
            <person name="Kono N."/>
            <person name="Arakawa K."/>
        </authorList>
    </citation>
    <scope>NUCLEOTIDE SEQUENCE [LARGE SCALE GENOMIC DNA]</scope>
</reference>
<organism evidence="1 2">
    <name type="scientific">Caerostris darwini</name>
    <dbReference type="NCBI Taxonomy" id="1538125"/>
    <lineage>
        <taxon>Eukaryota</taxon>
        <taxon>Metazoa</taxon>
        <taxon>Ecdysozoa</taxon>
        <taxon>Arthropoda</taxon>
        <taxon>Chelicerata</taxon>
        <taxon>Arachnida</taxon>
        <taxon>Araneae</taxon>
        <taxon>Araneomorphae</taxon>
        <taxon>Entelegynae</taxon>
        <taxon>Araneoidea</taxon>
        <taxon>Araneidae</taxon>
        <taxon>Caerostris</taxon>
    </lineage>
</organism>
<comment type="caution">
    <text evidence="1">The sequence shown here is derived from an EMBL/GenBank/DDBJ whole genome shotgun (WGS) entry which is preliminary data.</text>
</comment>
<name>A0AAV4N0E6_9ARAC</name>
<dbReference type="AlphaFoldDB" id="A0AAV4N0E6"/>
<evidence type="ECO:0000313" key="1">
    <source>
        <dbReference type="EMBL" id="GIX78118.1"/>
    </source>
</evidence>
<gene>
    <name evidence="1" type="ORF">CDAR_508611</name>
</gene>
<dbReference type="EMBL" id="BPLQ01001079">
    <property type="protein sequence ID" value="GIX78118.1"/>
    <property type="molecule type" value="Genomic_DNA"/>
</dbReference>
<accession>A0AAV4N0E6</accession>